<keyword evidence="2 3" id="KW-0802">TPR repeat</keyword>
<dbReference type="InterPro" id="IPR006597">
    <property type="entry name" value="Sel1-like"/>
</dbReference>
<dbReference type="PROSITE" id="PS50005">
    <property type="entry name" value="TPR"/>
    <property type="match status" value="7"/>
</dbReference>
<feature type="repeat" description="TPR" evidence="3">
    <location>
        <begin position="112"/>
        <end position="145"/>
    </location>
</feature>
<feature type="repeat" description="TPR" evidence="3">
    <location>
        <begin position="417"/>
        <end position="450"/>
    </location>
</feature>
<dbReference type="GO" id="GO:0016192">
    <property type="term" value="P:vesicle-mediated transport"/>
    <property type="evidence" value="ECO:0007669"/>
    <property type="project" value="UniProtKB-ARBA"/>
</dbReference>
<dbReference type="GO" id="GO:0032991">
    <property type="term" value="C:protein-containing complex"/>
    <property type="evidence" value="ECO:0007669"/>
    <property type="project" value="UniProtKB-ARBA"/>
</dbReference>
<dbReference type="Proteomes" id="UP000430345">
    <property type="component" value="Unassembled WGS sequence"/>
</dbReference>
<dbReference type="GO" id="GO:0005737">
    <property type="term" value="C:cytoplasm"/>
    <property type="evidence" value="ECO:0007669"/>
    <property type="project" value="UniProtKB-ARBA"/>
</dbReference>
<dbReference type="Pfam" id="PF13181">
    <property type="entry name" value="TPR_8"/>
    <property type="match status" value="5"/>
</dbReference>
<protein>
    <submittedName>
        <fullName evidence="4">Tetratricopeptide repeat protein</fullName>
    </submittedName>
</protein>
<evidence type="ECO:0000256" key="3">
    <source>
        <dbReference type="PROSITE-ProRule" id="PRU00339"/>
    </source>
</evidence>
<gene>
    <name evidence="4" type="ORF">GBZ86_08845</name>
</gene>
<dbReference type="Pfam" id="PF00515">
    <property type="entry name" value="TPR_1"/>
    <property type="match status" value="1"/>
</dbReference>
<feature type="repeat" description="TPR" evidence="3">
    <location>
        <begin position="179"/>
        <end position="212"/>
    </location>
</feature>
<organism evidence="4 5">
    <name type="scientific">Clostridium tarantellae</name>
    <dbReference type="NCBI Taxonomy" id="39493"/>
    <lineage>
        <taxon>Bacteria</taxon>
        <taxon>Bacillati</taxon>
        <taxon>Bacillota</taxon>
        <taxon>Clostridia</taxon>
        <taxon>Eubacteriales</taxon>
        <taxon>Clostridiaceae</taxon>
        <taxon>Clostridium</taxon>
    </lineage>
</organism>
<dbReference type="RefSeq" id="WP_152889795.1">
    <property type="nucleotide sequence ID" value="NZ_WHJC01000116.1"/>
</dbReference>
<dbReference type="SMART" id="SM00028">
    <property type="entry name" value="TPR"/>
    <property type="match status" value="17"/>
</dbReference>
<feature type="repeat" description="TPR" evidence="3">
    <location>
        <begin position="488"/>
        <end position="521"/>
    </location>
</feature>
<dbReference type="InterPro" id="IPR050498">
    <property type="entry name" value="Ycf3"/>
</dbReference>
<evidence type="ECO:0000313" key="5">
    <source>
        <dbReference type="Proteomes" id="UP000430345"/>
    </source>
</evidence>
<proteinExistence type="predicted"/>
<dbReference type="Gene3D" id="1.25.40.10">
    <property type="entry name" value="Tetratricopeptide repeat domain"/>
    <property type="match status" value="7"/>
</dbReference>
<feature type="repeat" description="TPR" evidence="3">
    <location>
        <begin position="623"/>
        <end position="656"/>
    </location>
</feature>
<dbReference type="OrthoDB" id="9816462at2"/>
<dbReference type="AlphaFoldDB" id="A0A6I1MLJ0"/>
<evidence type="ECO:0000256" key="2">
    <source>
        <dbReference type="ARBA" id="ARBA00022803"/>
    </source>
</evidence>
<comment type="caution">
    <text evidence="4">The sequence shown here is derived from an EMBL/GenBank/DDBJ whole genome shotgun (WGS) entry which is preliminary data.</text>
</comment>
<evidence type="ECO:0000313" key="4">
    <source>
        <dbReference type="EMBL" id="MPQ43864.1"/>
    </source>
</evidence>
<keyword evidence="1" id="KW-0677">Repeat</keyword>
<dbReference type="InterPro" id="IPR015374">
    <property type="entry name" value="ChAPs"/>
</dbReference>
<dbReference type="Pfam" id="PF09295">
    <property type="entry name" value="ChAPs"/>
    <property type="match status" value="1"/>
</dbReference>
<dbReference type="PANTHER" id="PTHR44858">
    <property type="entry name" value="TETRATRICOPEPTIDE REPEAT PROTEIN 6"/>
    <property type="match status" value="1"/>
</dbReference>
<dbReference type="SUPFAM" id="SSF48452">
    <property type="entry name" value="TPR-like"/>
    <property type="match status" value="4"/>
</dbReference>
<name>A0A6I1MLJ0_9CLOT</name>
<keyword evidence="5" id="KW-1185">Reference proteome</keyword>
<evidence type="ECO:0000256" key="1">
    <source>
        <dbReference type="ARBA" id="ARBA00022737"/>
    </source>
</evidence>
<dbReference type="EMBL" id="WHJC01000116">
    <property type="protein sequence ID" value="MPQ43864.1"/>
    <property type="molecule type" value="Genomic_DNA"/>
</dbReference>
<dbReference type="Pfam" id="PF13414">
    <property type="entry name" value="TPR_11"/>
    <property type="match status" value="1"/>
</dbReference>
<sequence length="752" mass="90378">MNISNFLKEIDDYIGEYSKNHEVNSGNKILRICEKYEKSCNEDFIFYYYKAFAYTLLKEFKEGLKIIKKSIKLNSKDEKLFLLRGKCYEEEEIWDSALADYIKAYELNENCVEAILKIGFSFMEDGDYNEALNYFEKANMLKEDNKSNFAISSAYYELGDYEKALKHIDRAIEIKDNISDYYINRALINRILGHFNKADKDYKKAIELDSDNPQYPYYLSTLYLDNMEFWKATLILNNLIERFPKYLENYSLLSRCYLEMGNTLKALNIIEKALIVDKYNKGFRYIKADIHLEREEYYLAEKEYLNLIENGDNSVYIFNTLVRVYMTNEDYDKAIKIINQCIKENYDNVYLNRNLAYCYFYKENYENAIKYFSHVINYNEEEVLDYSYRARCYYLLNKDKEAEKDYLKVLSLDKNDETAYFYLGYIYYYNSDYEKCIKNFLHYVNIGEEDFEIYQSIAECYMKLNNFVEACKWLEYTLKGIDYFENKAQIYTQLGVCYGRCENLTKALECYNMALKFDEEYTLAHYNKGLIYFKNKEYKKAINEYNIALKIDKENHYIFYNRGLVYEKLEYYNLAEKDYIVALQINKEPVLYEEIAWVCFMQKKYKQAILNYKLAIDNGIKEGYTYANLGKVYKHIKNYEVAIKYFKIALDLEKDLKKSFCKDITKNLAFCYMKISKYEESINWCKNFIKYYENEGDIYAILAISYNFFNEQKLALKNIEKALEYDEFNEFNLNELNILKDDLLEKNNFDLL</sequence>
<dbReference type="PANTHER" id="PTHR44858:SF1">
    <property type="entry name" value="UDP-N-ACETYLGLUCOSAMINE--PEPTIDE N-ACETYLGLUCOSAMINYLTRANSFERASE SPINDLY-RELATED"/>
    <property type="match status" value="1"/>
</dbReference>
<feature type="repeat" description="TPR" evidence="3">
    <location>
        <begin position="522"/>
        <end position="555"/>
    </location>
</feature>
<feature type="repeat" description="TPR" evidence="3">
    <location>
        <begin position="349"/>
        <end position="382"/>
    </location>
</feature>
<reference evidence="4 5" key="1">
    <citation type="submission" date="2019-10" db="EMBL/GenBank/DDBJ databases">
        <title>The Genome Sequence of Clostridium tarantellae Isolated from Fish Brain.</title>
        <authorList>
            <person name="Bano L."/>
            <person name="Kiel M."/>
            <person name="Sales G."/>
            <person name="Doxey A.C."/>
            <person name="Mansfield M.J."/>
            <person name="Schiavone M."/>
            <person name="Rossetto O."/>
            <person name="Pirazzini M."/>
            <person name="Dobrindt U."/>
            <person name="Montecucco C."/>
        </authorList>
    </citation>
    <scope>NUCLEOTIDE SEQUENCE [LARGE SCALE GENOMIC DNA]</scope>
    <source>
        <strain evidence="4 5">DSM 3997</strain>
    </source>
</reference>
<dbReference type="GO" id="GO:0012505">
    <property type="term" value="C:endomembrane system"/>
    <property type="evidence" value="ECO:0007669"/>
    <property type="project" value="UniProtKB-ARBA"/>
</dbReference>
<accession>A0A6I1MLJ0</accession>
<dbReference type="SMART" id="SM00671">
    <property type="entry name" value="SEL1"/>
    <property type="match status" value="5"/>
</dbReference>
<dbReference type="PROSITE" id="PS50293">
    <property type="entry name" value="TPR_REGION"/>
    <property type="match status" value="1"/>
</dbReference>
<dbReference type="InterPro" id="IPR019734">
    <property type="entry name" value="TPR_rpt"/>
</dbReference>
<dbReference type="InterPro" id="IPR011990">
    <property type="entry name" value="TPR-like_helical_dom_sf"/>
</dbReference>